<evidence type="ECO:0000313" key="2">
    <source>
        <dbReference type="Proteomes" id="UP001230504"/>
    </source>
</evidence>
<dbReference type="GeneID" id="85444479"/>
<gene>
    <name evidence="1" type="ORF">LY79DRAFT_582208</name>
</gene>
<dbReference type="AlphaFoldDB" id="A0AAD8V1P5"/>
<dbReference type="RefSeq" id="XP_060411060.1">
    <property type="nucleotide sequence ID" value="XM_060560239.1"/>
</dbReference>
<accession>A0AAD8V1P5</accession>
<proteinExistence type="predicted"/>
<dbReference type="EMBL" id="JAHLJV010000060">
    <property type="protein sequence ID" value="KAK1579982.1"/>
    <property type="molecule type" value="Genomic_DNA"/>
</dbReference>
<reference evidence="1" key="1">
    <citation type="submission" date="2021-06" db="EMBL/GenBank/DDBJ databases">
        <title>Comparative genomics, transcriptomics and evolutionary studies reveal genomic signatures of adaptation to plant cell wall in hemibiotrophic fungi.</title>
        <authorList>
            <consortium name="DOE Joint Genome Institute"/>
            <person name="Baroncelli R."/>
            <person name="Diaz J.F."/>
            <person name="Benocci T."/>
            <person name="Peng M."/>
            <person name="Battaglia E."/>
            <person name="Haridas S."/>
            <person name="Andreopoulos W."/>
            <person name="Labutti K."/>
            <person name="Pangilinan J."/>
            <person name="Floch G.L."/>
            <person name="Makela M.R."/>
            <person name="Henrissat B."/>
            <person name="Grigoriev I.V."/>
            <person name="Crouch J.A."/>
            <person name="De Vries R.P."/>
            <person name="Sukno S.A."/>
            <person name="Thon M.R."/>
        </authorList>
    </citation>
    <scope>NUCLEOTIDE SEQUENCE</scope>
    <source>
        <strain evidence="1">CBS 125086</strain>
    </source>
</reference>
<keyword evidence="2" id="KW-1185">Reference proteome</keyword>
<protein>
    <submittedName>
        <fullName evidence="1">Uncharacterized protein</fullName>
    </submittedName>
</protein>
<sequence length="176" mass="19658">MNFNIPVLQNYYDPLYLDHGAFMQFISPRNSSSIVRSASHGPFHFGFTAQCPVHTSWPQYPYLDMSHETEHRNKNSIFQFIPSFPFAPIASVSGEVALSPRKKIPSFIRTIVDCTFPASTPQFQEPRCSSTSQALFPSSNTKITISITCLFATSGSEFLPPTLLLTFLQETPGAQD</sequence>
<name>A0AAD8V1P5_9PEZI</name>
<evidence type="ECO:0000313" key="1">
    <source>
        <dbReference type="EMBL" id="KAK1579982.1"/>
    </source>
</evidence>
<organism evidence="1 2">
    <name type="scientific">Colletotrichum navitas</name>
    <dbReference type="NCBI Taxonomy" id="681940"/>
    <lineage>
        <taxon>Eukaryota</taxon>
        <taxon>Fungi</taxon>
        <taxon>Dikarya</taxon>
        <taxon>Ascomycota</taxon>
        <taxon>Pezizomycotina</taxon>
        <taxon>Sordariomycetes</taxon>
        <taxon>Hypocreomycetidae</taxon>
        <taxon>Glomerellales</taxon>
        <taxon>Glomerellaceae</taxon>
        <taxon>Colletotrichum</taxon>
        <taxon>Colletotrichum graminicola species complex</taxon>
    </lineage>
</organism>
<dbReference type="Proteomes" id="UP001230504">
    <property type="component" value="Unassembled WGS sequence"/>
</dbReference>
<comment type="caution">
    <text evidence="1">The sequence shown here is derived from an EMBL/GenBank/DDBJ whole genome shotgun (WGS) entry which is preliminary data.</text>
</comment>